<reference evidence="6 7" key="1">
    <citation type="submission" date="2019-06" db="EMBL/GenBank/DDBJ databases">
        <title>Sequencing the genomes of 1000 actinobacteria strains.</title>
        <authorList>
            <person name="Klenk H.-P."/>
        </authorList>
    </citation>
    <scope>NUCLEOTIDE SEQUENCE [LARGE SCALE GENOMIC DNA]</scope>
    <source>
        <strain evidence="6 7">DSM 12362</strain>
    </source>
</reference>
<evidence type="ECO:0000256" key="2">
    <source>
        <dbReference type="ARBA" id="ARBA00022823"/>
    </source>
</evidence>
<dbReference type="NCBIfam" id="TIGR00527">
    <property type="entry name" value="gcvH"/>
    <property type="match status" value="1"/>
</dbReference>
<feature type="domain" description="Lipoyl-binding" evidence="5">
    <location>
        <begin position="26"/>
        <end position="108"/>
    </location>
</feature>
<dbReference type="GO" id="GO:0005960">
    <property type="term" value="C:glycine cleavage complex"/>
    <property type="evidence" value="ECO:0007669"/>
    <property type="project" value="InterPro"/>
</dbReference>
<keyword evidence="7" id="KW-1185">Reference proteome</keyword>
<dbReference type="InterPro" id="IPR011053">
    <property type="entry name" value="Single_hybrid_motif"/>
</dbReference>
<dbReference type="Pfam" id="PF01597">
    <property type="entry name" value="GCV_H"/>
    <property type="match status" value="1"/>
</dbReference>
<evidence type="ECO:0000259" key="5">
    <source>
        <dbReference type="PROSITE" id="PS50968"/>
    </source>
</evidence>
<comment type="function">
    <text evidence="3">The glycine cleavage system catalyzes the degradation of glycine. The H protein shuttles the methylamine group of glycine from the P protein to the T protein.</text>
</comment>
<organism evidence="6 7">
    <name type="scientific">Ornithinimicrobium humiphilum</name>
    <dbReference type="NCBI Taxonomy" id="125288"/>
    <lineage>
        <taxon>Bacteria</taxon>
        <taxon>Bacillati</taxon>
        <taxon>Actinomycetota</taxon>
        <taxon>Actinomycetes</taxon>
        <taxon>Micrococcales</taxon>
        <taxon>Ornithinimicrobiaceae</taxon>
        <taxon>Ornithinimicrobium</taxon>
    </lineage>
</organism>
<dbReference type="OrthoDB" id="9796712at2"/>
<dbReference type="SUPFAM" id="SSF51230">
    <property type="entry name" value="Single hybrid motif"/>
    <property type="match status" value="1"/>
</dbReference>
<dbReference type="CDD" id="cd06848">
    <property type="entry name" value="GCS_H"/>
    <property type="match status" value="1"/>
</dbReference>
<dbReference type="RefSeq" id="WP_141818346.1">
    <property type="nucleotide sequence ID" value="NZ_BAAAIL010000004.1"/>
</dbReference>
<dbReference type="EMBL" id="VFPU01000001">
    <property type="protein sequence ID" value="TQM96771.1"/>
    <property type="molecule type" value="Genomic_DNA"/>
</dbReference>
<dbReference type="HAMAP" id="MF_00272">
    <property type="entry name" value="GcvH"/>
    <property type="match status" value="1"/>
</dbReference>
<feature type="modified residue" description="N6-lipoyllysine" evidence="3 4">
    <location>
        <position position="67"/>
    </location>
</feature>
<dbReference type="Proteomes" id="UP000315133">
    <property type="component" value="Unassembled WGS sequence"/>
</dbReference>
<sequence>MSTLNYPEDLRYTTDHEWVRDQGDGVVRVGITAYAQDALGDVVYVSLPAVGDTVAVGDSVGEVESTKSVSDIYAPVAGEITAVNEALDATPELINSDSYGEGWMYEVKLSDAAALEGLMDSAAYQASLD</sequence>
<evidence type="ECO:0000256" key="1">
    <source>
        <dbReference type="ARBA" id="ARBA00009249"/>
    </source>
</evidence>
<dbReference type="InterPro" id="IPR033753">
    <property type="entry name" value="GCV_H/Fam206"/>
</dbReference>
<dbReference type="InterPro" id="IPR017453">
    <property type="entry name" value="GCV_H_sub"/>
</dbReference>
<evidence type="ECO:0000313" key="6">
    <source>
        <dbReference type="EMBL" id="TQM96771.1"/>
    </source>
</evidence>
<comment type="caution">
    <text evidence="6">The sequence shown here is derived from an EMBL/GenBank/DDBJ whole genome shotgun (WGS) entry which is preliminary data.</text>
</comment>
<evidence type="ECO:0000313" key="7">
    <source>
        <dbReference type="Proteomes" id="UP000315133"/>
    </source>
</evidence>
<dbReference type="NCBIfam" id="NF002270">
    <property type="entry name" value="PRK01202.1"/>
    <property type="match status" value="1"/>
</dbReference>
<comment type="subunit">
    <text evidence="3">The glycine cleavage system is composed of four proteins: P, T, L and H.</text>
</comment>
<protein>
    <recommendedName>
        <fullName evidence="3">Glycine cleavage system H protein</fullName>
    </recommendedName>
</protein>
<dbReference type="AlphaFoldDB" id="A0A543KNX1"/>
<proteinExistence type="inferred from homology"/>
<accession>A0A543KNX1</accession>
<dbReference type="InterPro" id="IPR000089">
    <property type="entry name" value="Biotin_lipoyl"/>
</dbReference>
<dbReference type="Gene3D" id="2.40.50.100">
    <property type="match status" value="1"/>
</dbReference>
<dbReference type="GO" id="GO:0019464">
    <property type="term" value="P:glycine decarboxylation via glycine cleavage system"/>
    <property type="evidence" value="ECO:0007669"/>
    <property type="project" value="UniProtKB-UniRule"/>
</dbReference>
<name>A0A543KNX1_9MICO</name>
<dbReference type="PROSITE" id="PS00189">
    <property type="entry name" value="LIPOYL"/>
    <property type="match status" value="1"/>
</dbReference>
<dbReference type="PANTHER" id="PTHR11715">
    <property type="entry name" value="GLYCINE CLEAVAGE SYSTEM H PROTEIN"/>
    <property type="match status" value="1"/>
</dbReference>
<dbReference type="InterPro" id="IPR003016">
    <property type="entry name" value="2-oxoA_DH_lipoyl-BS"/>
</dbReference>
<keyword evidence="2 3" id="KW-0450">Lipoyl</keyword>
<comment type="similarity">
    <text evidence="1 3">Belongs to the GcvH family.</text>
</comment>
<dbReference type="InterPro" id="IPR002930">
    <property type="entry name" value="GCV_H"/>
</dbReference>
<comment type="cofactor">
    <cofactor evidence="3">
        <name>(R)-lipoate</name>
        <dbReference type="ChEBI" id="CHEBI:83088"/>
    </cofactor>
    <text evidence="3">Binds 1 lipoyl cofactor covalently.</text>
</comment>
<dbReference type="GO" id="GO:0005829">
    <property type="term" value="C:cytosol"/>
    <property type="evidence" value="ECO:0007669"/>
    <property type="project" value="TreeGrafter"/>
</dbReference>
<dbReference type="PROSITE" id="PS50968">
    <property type="entry name" value="BIOTINYL_LIPOYL"/>
    <property type="match status" value="1"/>
</dbReference>
<dbReference type="PANTHER" id="PTHR11715:SF3">
    <property type="entry name" value="GLYCINE CLEAVAGE SYSTEM H PROTEIN-RELATED"/>
    <property type="match status" value="1"/>
</dbReference>
<gene>
    <name evidence="3" type="primary">gcvH</name>
    <name evidence="6" type="ORF">FB476_1662</name>
</gene>
<dbReference type="GO" id="GO:0009249">
    <property type="term" value="P:protein lipoylation"/>
    <property type="evidence" value="ECO:0007669"/>
    <property type="project" value="TreeGrafter"/>
</dbReference>
<evidence type="ECO:0000256" key="4">
    <source>
        <dbReference type="PIRSR" id="PIRSR617453-50"/>
    </source>
</evidence>
<evidence type="ECO:0000256" key="3">
    <source>
        <dbReference type="HAMAP-Rule" id="MF_00272"/>
    </source>
</evidence>